<feature type="non-terminal residue" evidence="1">
    <location>
        <position position="1"/>
    </location>
</feature>
<reference evidence="1" key="1">
    <citation type="submission" date="2020-04" db="EMBL/GenBank/DDBJ databases">
        <authorList>
            <person name="Alioto T."/>
            <person name="Alioto T."/>
            <person name="Gomez Garrido J."/>
        </authorList>
    </citation>
    <scope>NUCLEOTIDE SEQUENCE</scope>
    <source>
        <strain evidence="1">A484AB</strain>
    </source>
</reference>
<protein>
    <submittedName>
        <fullName evidence="1">Uncharacterized protein</fullName>
    </submittedName>
</protein>
<dbReference type="AlphaFoldDB" id="A0A6S7FTF0"/>
<proteinExistence type="predicted"/>
<accession>A0A6S7FTF0</accession>
<organism evidence="1 2">
    <name type="scientific">Paramuricea clavata</name>
    <name type="common">Red gorgonian</name>
    <name type="synonym">Violescent sea-whip</name>
    <dbReference type="NCBI Taxonomy" id="317549"/>
    <lineage>
        <taxon>Eukaryota</taxon>
        <taxon>Metazoa</taxon>
        <taxon>Cnidaria</taxon>
        <taxon>Anthozoa</taxon>
        <taxon>Octocorallia</taxon>
        <taxon>Malacalcyonacea</taxon>
        <taxon>Plexauridae</taxon>
        <taxon>Paramuricea</taxon>
    </lineage>
</organism>
<name>A0A6S7FTF0_PARCT</name>
<sequence length="102" mass="12292">HNRHAETHHETNNLTENLRPFNRTMADLVNKDLKTVDVDKDVRVNRKVTKEQTTQNFGDNVYTEKSELHWILERQTLLMERQLATVERFTTGMELPKREFRW</sequence>
<dbReference type="EMBL" id="CACRXK020000189">
    <property type="protein sequence ID" value="CAB3979359.1"/>
    <property type="molecule type" value="Genomic_DNA"/>
</dbReference>
<comment type="caution">
    <text evidence="1">The sequence shown here is derived from an EMBL/GenBank/DDBJ whole genome shotgun (WGS) entry which is preliminary data.</text>
</comment>
<evidence type="ECO:0000313" key="2">
    <source>
        <dbReference type="Proteomes" id="UP001152795"/>
    </source>
</evidence>
<gene>
    <name evidence="1" type="ORF">PACLA_8A047418</name>
</gene>
<dbReference type="Proteomes" id="UP001152795">
    <property type="component" value="Unassembled WGS sequence"/>
</dbReference>
<evidence type="ECO:0000313" key="1">
    <source>
        <dbReference type="EMBL" id="CAB3979359.1"/>
    </source>
</evidence>
<keyword evidence="2" id="KW-1185">Reference proteome</keyword>